<name>A0AAW1RE94_9CHLO</name>
<feature type="region of interest" description="Disordered" evidence="7">
    <location>
        <begin position="565"/>
        <end position="591"/>
    </location>
</feature>
<dbReference type="InterPro" id="IPR045042">
    <property type="entry name" value="YnaI-like"/>
</dbReference>
<evidence type="ECO:0000313" key="13">
    <source>
        <dbReference type="Proteomes" id="UP001445335"/>
    </source>
</evidence>
<evidence type="ECO:0000256" key="8">
    <source>
        <dbReference type="SAM" id="Phobius"/>
    </source>
</evidence>
<feature type="transmembrane region" description="Helical" evidence="8">
    <location>
        <begin position="333"/>
        <end position="351"/>
    </location>
</feature>
<dbReference type="GO" id="GO:0005886">
    <property type="term" value="C:plasma membrane"/>
    <property type="evidence" value="ECO:0007669"/>
    <property type="project" value="UniProtKB-SubCell"/>
</dbReference>
<feature type="domain" description="Mechanosensitive ion channel transmembrane helices 2/3" evidence="10">
    <location>
        <begin position="332"/>
        <end position="372"/>
    </location>
</feature>
<keyword evidence="5 8" id="KW-1133">Transmembrane helix</keyword>
<dbReference type="Gene3D" id="1.10.287.1260">
    <property type="match status" value="1"/>
</dbReference>
<dbReference type="InterPro" id="IPR056876">
    <property type="entry name" value="Msl2-3_C"/>
</dbReference>
<evidence type="ECO:0000256" key="5">
    <source>
        <dbReference type="ARBA" id="ARBA00022989"/>
    </source>
</evidence>
<evidence type="ECO:0000259" key="9">
    <source>
        <dbReference type="Pfam" id="PF00924"/>
    </source>
</evidence>
<keyword evidence="4 8" id="KW-0812">Transmembrane</keyword>
<feature type="domain" description="Mechanosensitive ion channel MscS" evidence="9">
    <location>
        <begin position="375"/>
        <end position="446"/>
    </location>
</feature>
<keyword evidence="6 8" id="KW-0472">Membrane</keyword>
<dbReference type="InterPro" id="IPR023408">
    <property type="entry name" value="MscS_beta-dom_sf"/>
</dbReference>
<dbReference type="Pfam" id="PF24956">
    <property type="entry name" value="Msl2-3_C"/>
    <property type="match status" value="1"/>
</dbReference>
<feature type="compositionally biased region" description="Low complexity" evidence="7">
    <location>
        <begin position="565"/>
        <end position="580"/>
    </location>
</feature>
<feature type="transmembrane region" description="Helical" evidence="8">
    <location>
        <begin position="231"/>
        <end position="250"/>
    </location>
</feature>
<feature type="transmembrane region" description="Helical" evidence="8">
    <location>
        <begin position="123"/>
        <end position="146"/>
    </location>
</feature>
<dbReference type="InterPro" id="IPR006685">
    <property type="entry name" value="MscS_channel_2nd"/>
</dbReference>
<dbReference type="Gene3D" id="1.20.1280.290">
    <property type="match status" value="1"/>
</dbReference>
<dbReference type="Pfam" id="PF04193">
    <property type="entry name" value="PQ-loop"/>
    <property type="match status" value="2"/>
</dbReference>
<dbReference type="AlphaFoldDB" id="A0AAW1RE94"/>
<evidence type="ECO:0000256" key="7">
    <source>
        <dbReference type="SAM" id="MobiDB-lite"/>
    </source>
</evidence>
<dbReference type="GO" id="GO:0055085">
    <property type="term" value="P:transmembrane transport"/>
    <property type="evidence" value="ECO:0007669"/>
    <property type="project" value="InterPro"/>
</dbReference>
<keyword evidence="13" id="KW-1185">Reference proteome</keyword>
<dbReference type="SMART" id="SM00679">
    <property type="entry name" value="CTNS"/>
    <property type="match status" value="2"/>
</dbReference>
<accession>A0AAW1RE94</accession>
<dbReference type="Proteomes" id="UP001445335">
    <property type="component" value="Unassembled WGS sequence"/>
</dbReference>
<keyword evidence="3" id="KW-1003">Cell membrane</keyword>
<dbReference type="SUPFAM" id="SSF50182">
    <property type="entry name" value="Sm-like ribonucleoproteins"/>
    <property type="match status" value="1"/>
</dbReference>
<dbReference type="SUPFAM" id="SSF82861">
    <property type="entry name" value="Mechanosensitive channel protein MscS (YggB), transmembrane region"/>
    <property type="match status" value="1"/>
</dbReference>
<dbReference type="InterPro" id="IPR006603">
    <property type="entry name" value="PQ-loop_rpt"/>
</dbReference>
<dbReference type="InterPro" id="IPR049142">
    <property type="entry name" value="MS_channel_1st"/>
</dbReference>
<dbReference type="Gene3D" id="2.30.30.60">
    <property type="match status" value="1"/>
</dbReference>
<dbReference type="Pfam" id="PF21088">
    <property type="entry name" value="MS_channel_1st"/>
    <property type="match status" value="1"/>
</dbReference>
<dbReference type="PANTHER" id="PTHR43634:SF2">
    <property type="entry name" value="LOW CONDUCTANCE MECHANOSENSITIVE CHANNEL YNAI"/>
    <property type="match status" value="1"/>
</dbReference>
<dbReference type="InterPro" id="IPR011014">
    <property type="entry name" value="MscS_channel_TM-2"/>
</dbReference>
<sequence>MAAQQNVFLLVREVFRALEYGKLPSPALFRQLLSKALGYGIILSACVIKVPQITAIARAGSARGLSGLALELEQLGLTVNAANGYVLGLPFSAYGEAVVILAQNTVLLAQVYALSGTRGARPALVAALFLGGVGAVLAGLVSPALIRTLFGLNVFVNISARLPQILQNYKAKSTGELSIITFAANFLGGLARIFTSIQEGGGLSMARAYVIADIQWQRACLKVVRRLLKTVAIRQVMGILAAMTFVRFGLEPLVKVLRRLFRAQGVWEKSSEFYILREVYRPLEFLFAVAAFTTLAENFLPQLIALPKAMVQNLLELKGDLTKQRRVEAVDKLLSVLTLLVGTVFGLQAIGLDVNSVLAIGGVGGLAVGLAGREILENLFTGLIILSSSPFEVGDEVLFTPPSGSMVEGIVLDVGWYRTTIRSFERELYNIPNSVFSRNVVLNVTRKNKEWRFYEFIGLRVDDVGRAGAVVADMRKIIRQDPRIIQKLHRRVFIDKLTREQISVYVSFYVEATNRDAYMAIKQDLLLAFIDCVERNGAKLAKQLLLVEVVAQALPAGRGTAAAGAAAPADAPQGGDLAGASSNVVPRGDPTREPLRQQVAAAAANLFFAEKGGDSDSGGGGAGQGGSLVTASFDEGCQLQYLRM</sequence>
<organism evidence="12 13">
    <name type="scientific">Elliptochloris bilobata</name>
    <dbReference type="NCBI Taxonomy" id="381761"/>
    <lineage>
        <taxon>Eukaryota</taxon>
        <taxon>Viridiplantae</taxon>
        <taxon>Chlorophyta</taxon>
        <taxon>core chlorophytes</taxon>
        <taxon>Trebouxiophyceae</taxon>
        <taxon>Trebouxiophyceae incertae sedis</taxon>
        <taxon>Elliptochloris clade</taxon>
        <taxon>Elliptochloris</taxon>
    </lineage>
</organism>
<evidence type="ECO:0000256" key="4">
    <source>
        <dbReference type="ARBA" id="ARBA00022692"/>
    </source>
</evidence>
<proteinExistence type="inferred from homology"/>
<gene>
    <name evidence="12" type="ORF">WJX81_002788</name>
</gene>
<evidence type="ECO:0000259" key="10">
    <source>
        <dbReference type="Pfam" id="PF21088"/>
    </source>
</evidence>
<dbReference type="PANTHER" id="PTHR43634">
    <property type="entry name" value="OW CONDUCTANCE MECHANOSENSITIVE CHANNEL"/>
    <property type="match status" value="1"/>
</dbReference>
<evidence type="ECO:0000256" key="6">
    <source>
        <dbReference type="ARBA" id="ARBA00023136"/>
    </source>
</evidence>
<comment type="caution">
    <text evidence="12">The sequence shown here is derived from an EMBL/GenBank/DDBJ whole genome shotgun (WGS) entry which is preliminary data.</text>
</comment>
<evidence type="ECO:0000313" key="12">
    <source>
        <dbReference type="EMBL" id="KAK9831955.1"/>
    </source>
</evidence>
<comment type="similarity">
    <text evidence="2">Belongs to the MscS (TC 1.A.23) family.</text>
</comment>
<reference evidence="12 13" key="1">
    <citation type="journal article" date="2024" name="Nat. Commun.">
        <title>Phylogenomics reveals the evolutionary origins of lichenization in chlorophyte algae.</title>
        <authorList>
            <person name="Puginier C."/>
            <person name="Libourel C."/>
            <person name="Otte J."/>
            <person name="Skaloud P."/>
            <person name="Haon M."/>
            <person name="Grisel S."/>
            <person name="Petersen M."/>
            <person name="Berrin J.G."/>
            <person name="Delaux P.M."/>
            <person name="Dal Grande F."/>
            <person name="Keller J."/>
        </authorList>
    </citation>
    <scope>NUCLEOTIDE SEQUENCE [LARGE SCALE GENOMIC DNA]</scope>
    <source>
        <strain evidence="12 13">SAG 245.80</strain>
    </source>
</reference>
<dbReference type="InterPro" id="IPR010920">
    <property type="entry name" value="LSM_dom_sf"/>
</dbReference>
<evidence type="ECO:0000256" key="1">
    <source>
        <dbReference type="ARBA" id="ARBA00004651"/>
    </source>
</evidence>
<evidence type="ECO:0000256" key="3">
    <source>
        <dbReference type="ARBA" id="ARBA00022475"/>
    </source>
</evidence>
<evidence type="ECO:0000259" key="11">
    <source>
        <dbReference type="Pfam" id="PF24956"/>
    </source>
</evidence>
<dbReference type="EMBL" id="JALJOU010000043">
    <property type="protein sequence ID" value="KAK9831955.1"/>
    <property type="molecule type" value="Genomic_DNA"/>
</dbReference>
<feature type="domain" description="Mechanosensitive ion channel protein 2/3 C-terminal" evidence="11">
    <location>
        <begin position="451"/>
        <end position="531"/>
    </location>
</feature>
<comment type="subcellular location">
    <subcellularLocation>
        <location evidence="1">Cell membrane</location>
        <topology evidence="1">Multi-pass membrane protein</topology>
    </subcellularLocation>
</comment>
<protein>
    <submittedName>
        <fullName evidence="12">Uncharacterized protein</fullName>
    </submittedName>
</protein>
<evidence type="ECO:0000256" key="2">
    <source>
        <dbReference type="ARBA" id="ARBA00008017"/>
    </source>
</evidence>
<dbReference type="Pfam" id="PF00924">
    <property type="entry name" value="MS_channel_2nd"/>
    <property type="match status" value="1"/>
</dbReference>